<sequence>MILRGSSSKAEAIQRLLQTPFRLVSGASVCLLDIAPDAKAYLLVNTASRCGFTPQYEGLEELWQFYQEKGLVVVGFPCNQFNHQEPGSNHDIERFCQVRFGVSFPLSCKVDVNGKEAHPLFSLLKELAPGLLGGPSIKWNFTKFLVGTRDASVQRFAPWVKPVSLRKKLERLLIC</sequence>
<dbReference type="Pfam" id="PF00255">
    <property type="entry name" value="GSHPx"/>
    <property type="match status" value="1"/>
</dbReference>
<dbReference type="AlphaFoldDB" id="A0A562QAE5"/>
<dbReference type="EMBL" id="VLKY01000009">
    <property type="protein sequence ID" value="TWI53140.1"/>
    <property type="molecule type" value="Genomic_DNA"/>
</dbReference>
<name>A0A562QAE5_9PSED</name>
<dbReference type="PIRSF" id="PIRSF000303">
    <property type="entry name" value="Glutathion_perox"/>
    <property type="match status" value="1"/>
</dbReference>
<evidence type="ECO:0000256" key="4">
    <source>
        <dbReference type="PIRSR" id="PIRSR000303-1"/>
    </source>
</evidence>
<keyword evidence="2 5" id="KW-0575">Peroxidase</keyword>
<dbReference type="RefSeq" id="WP_145143235.1">
    <property type="nucleotide sequence ID" value="NZ_VLKY01000009.1"/>
</dbReference>
<evidence type="ECO:0000256" key="3">
    <source>
        <dbReference type="ARBA" id="ARBA00023002"/>
    </source>
</evidence>
<feature type="active site" evidence="4">
    <location>
        <position position="50"/>
    </location>
</feature>
<comment type="similarity">
    <text evidence="1 5">Belongs to the glutathione peroxidase family.</text>
</comment>
<evidence type="ECO:0000256" key="1">
    <source>
        <dbReference type="ARBA" id="ARBA00006926"/>
    </source>
</evidence>
<dbReference type="Proteomes" id="UP000316905">
    <property type="component" value="Unassembled WGS sequence"/>
</dbReference>
<dbReference type="PROSITE" id="PS00763">
    <property type="entry name" value="GLUTATHIONE_PEROXID_2"/>
    <property type="match status" value="1"/>
</dbReference>
<dbReference type="OrthoDB" id="9785502at2"/>
<dbReference type="InterPro" id="IPR029760">
    <property type="entry name" value="GPX_CS"/>
</dbReference>
<dbReference type="PRINTS" id="PR01011">
    <property type="entry name" value="GLUTPROXDASE"/>
</dbReference>
<dbReference type="Gene3D" id="3.40.30.10">
    <property type="entry name" value="Glutaredoxin"/>
    <property type="match status" value="1"/>
</dbReference>
<keyword evidence="3 5" id="KW-0560">Oxidoreductase</keyword>
<keyword evidence="7" id="KW-1185">Reference proteome</keyword>
<accession>A0A562QAE5</accession>
<dbReference type="GO" id="GO:0034599">
    <property type="term" value="P:cellular response to oxidative stress"/>
    <property type="evidence" value="ECO:0007669"/>
    <property type="project" value="TreeGrafter"/>
</dbReference>
<dbReference type="CDD" id="cd00340">
    <property type="entry name" value="GSH_Peroxidase"/>
    <property type="match status" value="1"/>
</dbReference>
<dbReference type="GO" id="GO:0004601">
    <property type="term" value="F:peroxidase activity"/>
    <property type="evidence" value="ECO:0007669"/>
    <property type="project" value="UniProtKB-KW"/>
</dbReference>
<dbReference type="InterPro" id="IPR000889">
    <property type="entry name" value="Glutathione_peroxidase"/>
</dbReference>
<dbReference type="PANTHER" id="PTHR11592:SF78">
    <property type="entry name" value="GLUTATHIONE PEROXIDASE"/>
    <property type="match status" value="1"/>
</dbReference>
<evidence type="ECO:0000256" key="2">
    <source>
        <dbReference type="ARBA" id="ARBA00022559"/>
    </source>
</evidence>
<dbReference type="PROSITE" id="PS51355">
    <property type="entry name" value="GLUTATHIONE_PEROXID_3"/>
    <property type="match status" value="1"/>
</dbReference>
<gene>
    <name evidence="6" type="ORF">IQ22_02983</name>
</gene>
<comment type="caution">
    <text evidence="6">The sequence shown here is derived from an EMBL/GenBank/DDBJ whole genome shotgun (WGS) entry which is preliminary data.</text>
</comment>
<dbReference type="SUPFAM" id="SSF52833">
    <property type="entry name" value="Thioredoxin-like"/>
    <property type="match status" value="1"/>
</dbReference>
<organism evidence="6 7">
    <name type="scientific">Pseudomonas duriflava</name>
    <dbReference type="NCBI Taxonomy" id="459528"/>
    <lineage>
        <taxon>Bacteria</taxon>
        <taxon>Pseudomonadati</taxon>
        <taxon>Pseudomonadota</taxon>
        <taxon>Gammaproteobacteria</taxon>
        <taxon>Pseudomonadales</taxon>
        <taxon>Pseudomonadaceae</taxon>
        <taxon>Pseudomonas</taxon>
    </lineage>
</organism>
<dbReference type="PANTHER" id="PTHR11592">
    <property type="entry name" value="GLUTATHIONE PEROXIDASE"/>
    <property type="match status" value="1"/>
</dbReference>
<evidence type="ECO:0000313" key="7">
    <source>
        <dbReference type="Proteomes" id="UP000316905"/>
    </source>
</evidence>
<proteinExistence type="inferred from homology"/>
<reference evidence="6 7" key="1">
    <citation type="journal article" date="2015" name="Stand. Genomic Sci.">
        <title>Genomic Encyclopedia of Bacterial and Archaeal Type Strains, Phase III: the genomes of soil and plant-associated and newly described type strains.</title>
        <authorList>
            <person name="Whitman W.B."/>
            <person name="Woyke T."/>
            <person name="Klenk H.P."/>
            <person name="Zhou Y."/>
            <person name="Lilburn T.G."/>
            <person name="Beck B.J."/>
            <person name="De Vos P."/>
            <person name="Vandamme P."/>
            <person name="Eisen J.A."/>
            <person name="Garrity G."/>
            <person name="Hugenholtz P."/>
            <person name="Kyrpides N.C."/>
        </authorList>
    </citation>
    <scope>NUCLEOTIDE SEQUENCE [LARGE SCALE GENOMIC DNA]</scope>
    <source>
        <strain evidence="6 7">CGMCC 1.6858</strain>
    </source>
</reference>
<dbReference type="InterPro" id="IPR036249">
    <property type="entry name" value="Thioredoxin-like_sf"/>
</dbReference>
<evidence type="ECO:0000313" key="6">
    <source>
        <dbReference type="EMBL" id="TWI53140.1"/>
    </source>
</evidence>
<evidence type="ECO:0000256" key="5">
    <source>
        <dbReference type="RuleBase" id="RU000499"/>
    </source>
</evidence>
<protein>
    <recommendedName>
        <fullName evidence="5">Glutathione peroxidase</fullName>
    </recommendedName>
</protein>